<feature type="domain" description="Glycine zipper 2TM" evidence="3">
    <location>
        <begin position="61"/>
        <end position="101"/>
    </location>
</feature>
<gene>
    <name evidence="4" type="ORF">H0I39_10640</name>
</gene>
<comment type="subcellular location">
    <subcellularLocation>
        <location evidence="1">Membrane</location>
    </subcellularLocation>
</comment>
<dbReference type="RefSeq" id="WP_180550460.1">
    <property type="nucleotide sequence ID" value="NZ_JACCKX010000001.1"/>
</dbReference>
<dbReference type="Pfam" id="PF05433">
    <property type="entry name" value="Rick_17kDa_Anti"/>
    <property type="match status" value="1"/>
</dbReference>
<dbReference type="AlphaFoldDB" id="A0A853ISW8"/>
<dbReference type="EMBL" id="JACCKX010000001">
    <property type="protein sequence ID" value="NZA02095.1"/>
    <property type="molecule type" value="Genomic_DNA"/>
</dbReference>
<dbReference type="GO" id="GO:0019867">
    <property type="term" value="C:outer membrane"/>
    <property type="evidence" value="ECO:0007669"/>
    <property type="project" value="InterPro"/>
</dbReference>
<accession>A0A853ISW8</accession>
<keyword evidence="5" id="KW-1185">Reference proteome</keyword>
<dbReference type="InterPro" id="IPR008816">
    <property type="entry name" value="Gly_zipper_2TM_dom"/>
</dbReference>
<dbReference type="PANTHER" id="PTHR35603">
    <property type="match status" value="1"/>
</dbReference>
<keyword evidence="2" id="KW-0472">Membrane</keyword>
<evidence type="ECO:0000256" key="1">
    <source>
        <dbReference type="ARBA" id="ARBA00004370"/>
    </source>
</evidence>
<dbReference type="InterPro" id="IPR051407">
    <property type="entry name" value="Bact_OM_lipoprot/Surf_antigen"/>
</dbReference>
<sequence>MHPSAVLTRTTLELGLAVLAAGGAAAQGVVNARVLSSTPVWEPVPVSDCAPGSYGGRTSGGGAGVGAVMGGLIGSQMGKGSGHIAGAILGALGGAMLGNAAEASQGGYYGGYPGQCGTRYENRVTGYDVTYEMGGRQYQTRTAQAPGAWIQVPGDPYYNQGGYGAVQSYPVNPPPVAGYPLPAYPAAGEQSGVVTAPPVAYGGYPSPYPAQGYPPPYPAQPYPAPVYRQAYPPPAYPAYPAPVYVRPAPAYVAPVGVNLSIGGVIGGRHSRGGVGVGIGF</sequence>
<dbReference type="Proteomes" id="UP000589716">
    <property type="component" value="Unassembled WGS sequence"/>
</dbReference>
<evidence type="ECO:0000313" key="5">
    <source>
        <dbReference type="Proteomes" id="UP000589716"/>
    </source>
</evidence>
<comment type="caution">
    <text evidence="4">The sequence shown here is derived from an EMBL/GenBank/DDBJ whole genome shotgun (WGS) entry which is preliminary data.</text>
</comment>
<evidence type="ECO:0000313" key="4">
    <source>
        <dbReference type="EMBL" id="NZA02095.1"/>
    </source>
</evidence>
<evidence type="ECO:0000259" key="3">
    <source>
        <dbReference type="Pfam" id="PF05433"/>
    </source>
</evidence>
<protein>
    <submittedName>
        <fullName evidence="4">Glycine zipper 2TM domain-containing protein</fullName>
    </submittedName>
</protein>
<name>A0A853ISW8_9BURK</name>
<evidence type="ECO:0000256" key="2">
    <source>
        <dbReference type="ARBA" id="ARBA00023136"/>
    </source>
</evidence>
<proteinExistence type="predicted"/>
<dbReference type="PANTHER" id="PTHR35603:SF2">
    <property type="entry name" value="OUTER MEMBRANE LIPOPROTEIN"/>
    <property type="match status" value="1"/>
</dbReference>
<organism evidence="4 5">
    <name type="scientific">Ottowia beijingensis</name>
    <dbReference type="NCBI Taxonomy" id="1207057"/>
    <lineage>
        <taxon>Bacteria</taxon>
        <taxon>Pseudomonadati</taxon>
        <taxon>Pseudomonadota</taxon>
        <taxon>Betaproteobacteria</taxon>
        <taxon>Burkholderiales</taxon>
        <taxon>Comamonadaceae</taxon>
        <taxon>Ottowia</taxon>
    </lineage>
</organism>
<reference evidence="4 5" key="1">
    <citation type="submission" date="2020-07" db="EMBL/GenBank/DDBJ databases">
        <authorList>
            <person name="Maaloum M."/>
        </authorList>
    </citation>
    <scope>NUCLEOTIDE SEQUENCE [LARGE SCALE GENOMIC DNA]</scope>
    <source>
        <strain evidence="4 5">GCS-AN-3</strain>
    </source>
</reference>